<accession>A0A0F5LPX9</accession>
<proteinExistence type="predicted"/>
<evidence type="ECO:0000256" key="1">
    <source>
        <dbReference type="PROSITE-ProRule" id="PRU00169"/>
    </source>
</evidence>
<protein>
    <submittedName>
        <fullName evidence="5">Putative two-component system response regulator</fullName>
    </submittedName>
    <submittedName>
        <fullName evidence="4">Transcriptional regulator</fullName>
    </submittedName>
</protein>
<dbReference type="GO" id="GO:0008081">
    <property type="term" value="F:phosphoric diester hydrolase activity"/>
    <property type="evidence" value="ECO:0007669"/>
    <property type="project" value="UniProtKB-ARBA"/>
</dbReference>
<dbReference type="SMART" id="SM00471">
    <property type="entry name" value="HDc"/>
    <property type="match status" value="1"/>
</dbReference>
<evidence type="ECO:0000313" key="4">
    <source>
        <dbReference type="EMBL" id="KKB84164.1"/>
    </source>
</evidence>
<dbReference type="Gene3D" id="3.40.50.2300">
    <property type="match status" value="1"/>
</dbReference>
<dbReference type="GO" id="GO:0000160">
    <property type="term" value="P:phosphorelay signal transduction system"/>
    <property type="evidence" value="ECO:0007669"/>
    <property type="project" value="InterPro"/>
</dbReference>
<dbReference type="Gene3D" id="1.10.3210.10">
    <property type="entry name" value="Hypothetical protein af1432"/>
    <property type="match status" value="1"/>
</dbReference>
<dbReference type="Pfam" id="PF00072">
    <property type="entry name" value="Response_reg"/>
    <property type="match status" value="1"/>
</dbReference>
<dbReference type="InterPro" id="IPR001789">
    <property type="entry name" value="Sig_transdc_resp-reg_receiver"/>
</dbReference>
<evidence type="ECO:0000259" key="3">
    <source>
        <dbReference type="PROSITE" id="PS51832"/>
    </source>
</evidence>
<dbReference type="InterPro" id="IPR052020">
    <property type="entry name" value="Cyclic_di-GMP/3'3'-cGAMP_PDE"/>
</dbReference>
<dbReference type="SMART" id="SM00448">
    <property type="entry name" value="REC"/>
    <property type="match status" value="1"/>
</dbReference>
<reference evidence="5 7" key="2">
    <citation type="submission" date="2016-11" db="EMBL/GenBank/DDBJ databases">
        <authorList>
            <person name="Jaros S."/>
            <person name="Januszkiewicz K."/>
            <person name="Wedrychowicz H."/>
        </authorList>
    </citation>
    <scope>NUCLEOTIDE SEQUENCE [LARGE SCALE GENOMIC DNA]</scope>
    <source>
        <strain evidence="5 7">DSM 17137</strain>
    </source>
</reference>
<dbReference type="PROSITE" id="PS51832">
    <property type="entry name" value="HD_GYP"/>
    <property type="match status" value="1"/>
</dbReference>
<dbReference type="PANTHER" id="PTHR45228">
    <property type="entry name" value="CYCLIC DI-GMP PHOSPHODIESTERASE TM_0186-RELATED"/>
    <property type="match status" value="1"/>
</dbReference>
<evidence type="ECO:0000259" key="2">
    <source>
        <dbReference type="PROSITE" id="PS50110"/>
    </source>
</evidence>
<dbReference type="OrthoDB" id="9802066at2"/>
<dbReference type="InterPro" id="IPR003607">
    <property type="entry name" value="HD/PDEase_dom"/>
</dbReference>
<evidence type="ECO:0000313" key="6">
    <source>
        <dbReference type="Proteomes" id="UP000033608"/>
    </source>
</evidence>
<dbReference type="SUPFAM" id="SSF52172">
    <property type="entry name" value="CheY-like"/>
    <property type="match status" value="1"/>
</dbReference>
<dbReference type="EMBL" id="LAJF01000082">
    <property type="protein sequence ID" value="KKB84164.1"/>
    <property type="molecule type" value="Genomic_DNA"/>
</dbReference>
<dbReference type="RefSeq" id="WP_046135455.1">
    <property type="nucleotide sequence ID" value="NZ_FQVC01000003.1"/>
</dbReference>
<gene>
    <name evidence="5" type="ORF">SAMN02745223_01500</name>
    <name evidence="4" type="ORF">VW29_11770</name>
</gene>
<feature type="domain" description="Response regulatory" evidence="2">
    <location>
        <begin position="2"/>
        <end position="119"/>
    </location>
</feature>
<dbReference type="InterPro" id="IPR037522">
    <property type="entry name" value="HD_GYP_dom"/>
</dbReference>
<dbReference type="STRING" id="1121477.SAMN02745223_01500"/>
<organism evidence="4 6">
    <name type="scientific">Devosia limi DSM 17137</name>
    <dbReference type="NCBI Taxonomy" id="1121477"/>
    <lineage>
        <taxon>Bacteria</taxon>
        <taxon>Pseudomonadati</taxon>
        <taxon>Pseudomonadota</taxon>
        <taxon>Alphaproteobacteria</taxon>
        <taxon>Hyphomicrobiales</taxon>
        <taxon>Devosiaceae</taxon>
        <taxon>Devosia</taxon>
    </lineage>
</organism>
<dbReference type="Proteomes" id="UP000033608">
    <property type="component" value="Unassembled WGS sequence"/>
</dbReference>
<feature type="modified residue" description="4-aspartylphosphate" evidence="1">
    <location>
        <position position="52"/>
    </location>
</feature>
<dbReference type="Pfam" id="PF13487">
    <property type="entry name" value="HD_5"/>
    <property type="match status" value="1"/>
</dbReference>
<evidence type="ECO:0000313" key="7">
    <source>
        <dbReference type="Proteomes" id="UP000184533"/>
    </source>
</evidence>
<sequence>MHILIVDDSRSSLAFLAQKIAEMGDHAIETCLDPALALARSAEHQFDLVILDNIMPGMNGVELTGHLRNSPDYRLVPIIMVTSDIDKAMRIEAIAAGANDFLPKPFDTVELQARVRNLLALRQAQIDLADRADWLAREVEIATRHVVEREEELIWRLARAIEFRDGDTGGHVSRVAVVSRMIAEGVGLSPERCRMVYLAAPLHDVGKIGIADAILSKPGKLTPDELAIMRRHVDIGARILERGSSELIRTAELIAQSHHERWDGNGYPDRLSGSNIPIEARIVAIADVFDALCSERPYKAAWPAEDAYREIVRCSATQFDPACVAAFEARWADIVALIEDRAQPEPLAAAS</sequence>
<dbReference type="SUPFAM" id="SSF109604">
    <property type="entry name" value="HD-domain/PDEase-like"/>
    <property type="match status" value="1"/>
</dbReference>
<reference evidence="4 6" key="1">
    <citation type="submission" date="2015-03" db="EMBL/GenBank/DDBJ databases">
        <authorList>
            <person name="Hassan Y.I."/>
            <person name="Lepp D."/>
            <person name="Zhou T."/>
        </authorList>
    </citation>
    <scope>NUCLEOTIDE SEQUENCE [LARGE SCALE GENOMIC DNA]</scope>
    <source>
        <strain evidence="4 6">DSM 17137</strain>
    </source>
</reference>
<evidence type="ECO:0000313" key="5">
    <source>
        <dbReference type="EMBL" id="SHE94417.1"/>
    </source>
</evidence>
<dbReference type="PATRIC" id="fig|1121477.3.peg.3507"/>
<feature type="domain" description="HD-GYP" evidence="3">
    <location>
        <begin position="146"/>
        <end position="343"/>
    </location>
</feature>
<dbReference type="AlphaFoldDB" id="A0A0F5LPX9"/>
<dbReference type="Proteomes" id="UP000184533">
    <property type="component" value="Unassembled WGS sequence"/>
</dbReference>
<dbReference type="InterPro" id="IPR011006">
    <property type="entry name" value="CheY-like_superfamily"/>
</dbReference>
<dbReference type="PROSITE" id="PS50110">
    <property type="entry name" value="RESPONSE_REGULATORY"/>
    <property type="match status" value="1"/>
</dbReference>
<dbReference type="EMBL" id="FQVC01000003">
    <property type="protein sequence ID" value="SHE94417.1"/>
    <property type="molecule type" value="Genomic_DNA"/>
</dbReference>
<name>A0A0F5LPX9_9HYPH</name>
<dbReference type="CDD" id="cd17551">
    <property type="entry name" value="REC_RpfG-like"/>
    <property type="match status" value="1"/>
</dbReference>
<dbReference type="CDD" id="cd00077">
    <property type="entry name" value="HDc"/>
    <property type="match status" value="1"/>
</dbReference>
<keyword evidence="6" id="KW-1185">Reference proteome</keyword>
<keyword evidence="1" id="KW-0597">Phosphoprotein</keyword>
<dbReference type="PANTHER" id="PTHR45228:SF1">
    <property type="entry name" value="CYCLIC DI-GMP PHOSPHODIESTERASE TM_0186"/>
    <property type="match status" value="1"/>
</dbReference>